<dbReference type="PANTHER" id="PTHR30344">
    <property type="entry name" value="6-PHOSPHOGLUCONOLACTONASE-RELATED"/>
    <property type="match status" value="1"/>
</dbReference>
<dbReference type="InterPro" id="IPR019405">
    <property type="entry name" value="Lactonase_7-beta_prop"/>
</dbReference>
<proteinExistence type="inferred from homology"/>
<evidence type="ECO:0000256" key="1">
    <source>
        <dbReference type="ARBA" id="ARBA00005564"/>
    </source>
</evidence>
<dbReference type="InterPro" id="IPR015943">
    <property type="entry name" value="WD40/YVTN_repeat-like_dom_sf"/>
</dbReference>
<gene>
    <name evidence="2" type="ORF">IAG03_02200</name>
</gene>
<dbReference type="Proteomes" id="UP000651482">
    <property type="component" value="Unassembled WGS sequence"/>
</dbReference>
<dbReference type="EMBL" id="JACRSN010000002">
    <property type="protein sequence ID" value="MBC8532833.1"/>
    <property type="molecule type" value="Genomic_DNA"/>
</dbReference>
<comment type="similarity">
    <text evidence="1">Belongs to the cycloisomerase 2 family.</text>
</comment>
<comment type="caution">
    <text evidence="2">The sequence shown here is derived from an EMBL/GenBank/DDBJ whole genome shotgun (WGS) entry which is preliminary data.</text>
</comment>
<dbReference type="GO" id="GO:0017057">
    <property type="term" value="F:6-phosphogluconolactonase activity"/>
    <property type="evidence" value="ECO:0007669"/>
    <property type="project" value="TreeGrafter"/>
</dbReference>
<dbReference type="InterPro" id="IPR050282">
    <property type="entry name" value="Cycloisomerase_2"/>
</dbReference>
<dbReference type="Pfam" id="PF10282">
    <property type="entry name" value="Lactonase"/>
    <property type="match status" value="1"/>
</dbReference>
<evidence type="ECO:0000313" key="2">
    <source>
        <dbReference type="EMBL" id="MBC8532833.1"/>
    </source>
</evidence>
<keyword evidence="3" id="KW-1185">Reference proteome</keyword>
<reference evidence="2" key="1">
    <citation type="submission" date="2020-08" db="EMBL/GenBank/DDBJ databases">
        <title>Genome public.</title>
        <authorList>
            <person name="Liu C."/>
            <person name="Sun Q."/>
        </authorList>
    </citation>
    <scope>NUCLEOTIDE SEQUENCE</scope>
    <source>
        <strain evidence="2">NSJ-40</strain>
    </source>
</reference>
<accession>A0A926HR32</accession>
<dbReference type="SUPFAM" id="SSF51004">
    <property type="entry name" value="C-terminal (heme d1) domain of cytochrome cd1-nitrite reductase"/>
    <property type="match status" value="1"/>
</dbReference>
<dbReference type="PANTHER" id="PTHR30344:SF1">
    <property type="entry name" value="6-PHOSPHOGLUCONOLACTONASE"/>
    <property type="match status" value="1"/>
</dbReference>
<organism evidence="2 3">
    <name type="scientific">Yeguia hominis</name>
    <dbReference type="NCBI Taxonomy" id="2763662"/>
    <lineage>
        <taxon>Bacteria</taxon>
        <taxon>Bacillati</taxon>
        <taxon>Bacillota</taxon>
        <taxon>Clostridia</taxon>
        <taxon>Eubacteriales</taxon>
        <taxon>Yeguiaceae</taxon>
        <taxon>Yeguia</taxon>
    </lineage>
</organism>
<protein>
    <submittedName>
        <fullName evidence="2">Lactonase family protein</fullName>
    </submittedName>
</protein>
<dbReference type="GO" id="GO:0005829">
    <property type="term" value="C:cytosol"/>
    <property type="evidence" value="ECO:0007669"/>
    <property type="project" value="TreeGrafter"/>
</dbReference>
<dbReference type="AlphaFoldDB" id="A0A926HR32"/>
<dbReference type="Gene3D" id="2.130.10.10">
    <property type="entry name" value="YVTN repeat-like/Quinoprotein amine dehydrogenase"/>
    <property type="match status" value="1"/>
</dbReference>
<evidence type="ECO:0000313" key="3">
    <source>
        <dbReference type="Proteomes" id="UP000651482"/>
    </source>
</evidence>
<dbReference type="InterPro" id="IPR011048">
    <property type="entry name" value="Haem_d1_sf"/>
</dbReference>
<name>A0A926HR32_9FIRM</name>
<sequence>MDGDGPAIRTYRICTGSLVPCSVAAPVENGLCHVSITPAQDRILTSSYTEGHVCVYALGEDGTIGARIGHVQQVGSSINPDRQEASHAHSLFPAPDGNRIVVCDLGADTLTVYALQPDGSLCKKQVWNARPGTGPRHFEFHPNGKWGYLLTELSAEVILFAQNADGTLTECRTVSTLPAEFSGDNLAAELRLSADRRFLYVSNRGYNHVAWFAVSPEDGTLSYCGEVETAGWPRELEVSTDGAFVFVLEEPSASYAGGLEVFSADARTGALRNIGVSADIPHAQTFVYCEME</sequence>